<dbReference type="InterPro" id="IPR009057">
    <property type="entry name" value="Homeodomain-like_sf"/>
</dbReference>
<dbReference type="GO" id="GO:0003677">
    <property type="term" value="F:DNA binding"/>
    <property type="evidence" value="ECO:0007669"/>
    <property type="project" value="UniProtKB-UniRule"/>
</dbReference>
<dbReference type="Gene3D" id="1.10.10.60">
    <property type="entry name" value="Homeodomain-like"/>
    <property type="match status" value="1"/>
</dbReference>
<comment type="caution">
    <text evidence="6">The sequence shown here is derived from an EMBL/GenBank/DDBJ whole genome shotgun (WGS) entry which is preliminary data.</text>
</comment>
<reference evidence="6" key="1">
    <citation type="journal article" date="2014" name="Int. J. Syst. Evol. Microbiol.">
        <title>Complete genome sequence of Corynebacterium casei LMG S-19264T (=DSM 44701T), isolated from a smear-ripened cheese.</title>
        <authorList>
            <consortium name="US DOE Joint Genome Institute (JGI-PGF)"/>
            <person name="Walter F."/>
            <person name="Albersmeier A."/>
            <person name="Kalinowski J."/>
            <person name="Ruckert C."/>
        </authorList>
    </citation>
    <scope>NUCLEOTIDE SEQUENCE</scope>
    <source>
        <strain evidence="6">JCM 3313</strain>
    </source>
</reference>
<dbReference type="InterPro" id="IPR001647">
    <property type="entry name" value="HTH_TetR"/>
</dbReference>
<evidence type="ECO:0000313" key="6">
    <source>
        <dbReference type="EMBL" id="GGP73620.1"/>
    </source>
</evidence>
<keyword evidence="3" id="KW-0804">Transcription</keyword>
<dbReference type="SUPFAM" id="SSF48498">
    <property type="entry name" value="Tetracyclin repressor-like, C-terminal domain"/>
    <property type="match status" value="1"/>
</dbReference>
<sequence length="199" mass="21283">MAKMGRPRKFVEQDAVRAARDQFWDKGYAATSIDDLMTATGLARASLYGAFGDKHALFLRAFDDYCGQSIDAFRVALRGEGPATDRLEALMRNTAAAFADDTRGCMLAKSTAELAGTDEDVQQRTRAAYLALHEAIVDCVRAAQAEGGIDPSADPEQLAGVLLAVTRGMEAIGKGGVDRAVLDAIAEGAIRMLPRAETR</sequence>
<feature type="DNA-binding region" description="H-T-H motif" evidence="4">
    <location>
        <begin position="32"/>
        <end position="51"/>
    </location>
</feature>
<dbReference type="PROSITE" id="PS50977">
    <property type="entry name" value="HTH_TETR_2"/>
    <property type="match status" value="1"/>
</dbReference>
<evidence type="ECO:0000256" key="3">
    <source>
        <dbReference type="ARBA" id="ARBA00023163"/>
    </source>
</evidence>
<proteinExistence type="predicted"/>
<evidence type="ECO:0000256" key="4">
    <source>
        <dbReference type="PROSITE-ProRule" id="PRU00335"/>
    </source>
</evidence>
<dbReference type="Gene3D" id="1.10.357.10">
    <property type="entry name" value="Tetracycline Repressor, domain 2"/>
    <property type="match status" value="1"/>
</dbReference>
<dbReference type="PANTHER" id="PTHR47506">
    <property type="entry name" value="TRANSCRIPTIONAL REGULATORY PROTEIN"/>
    <property type="match status" value="1"/>
</dbReference>
<dbReference type="InterPro" id="IPR036271">
    <property type="entry name" value="Tet_transcr_reg_TetR-rel_C_sf"/>
</dbReference>
<dbReference type="PANTHER" id="PTHR47506:SF1">
    <property type="entry name" value="HTH-TYPE TRANSCRIPTIONAL REGULATOR YJDC"/>
    <property type="match status" value="1"/>
</dbReference>
<dbReference type="Pfam" id="PF16925">
    <property type="entry name" value="TetR_C_13"/>
    <property type="match status" value="1"/>
</dbReference>
<dbReference type="InterPro" id="IPR011075">
    <property type="entry name" value="TetR_C"/>
</dbReference>
<dbReference type="InterPro" id="IPR023772">
    <property type="entry name" value="DNA-bd_HTH_TetR-type_CS"/>
</dbReference>
<dbReference type="AlphaFoldDB" id="A0A918EGI8"/>
<evidence type="ECO:0000256" key="1">
    <source>
        <dbReference type="ARBA" id="ARBA00023015"/>
    </source>
</evidence>
<accession>A0A918EGI8</accession>
<dbReference type="RefSeq" id="WP_229796121.1">
    <property type="nucleotide sequence ID" value="NZ_BMRG01000014.1"/>
</dbReference>
<evidence type="ECO:0000313" key="7">
    <source>
        <dbReference type="Proteomes" id="UP000639606"/>
    </source>
</evidence>
<keyword evidence="7" id="KW-1185">Reference proteome</keyword>
<dbReference type="EMBL" id="BMRG01000014">
    <property type="protein sequence ID" value="GGP73620.1"/>
    <property type="molecule type" value="Genomic_DNA"/>
</dbReference>
<feature type="domain" description="HTH tetR-type" evidence="5">
    <location>
        <begin position="9"/>
        <end position="69"/>
    </location>
</feature>
<dbReference type="Pfam" id="PF00440">
    <property type="entry name" value="TetR_N"/>
    <property type="match status" value="1"/>
</dbReference>
<organism evidence="6 7">
    <name type="scientific">Saccharothrix coeruleofusca</name>
    <dbReference type="NCBI Taxonomy" id="33919"/>
    <lineage>
        <taxon>Bacteria</taxon>
        <taxon>Bacillati</taxon>
        <taxon>Actinomycetota</taxon>
        <taxon>Actinomycetes</taxon>
        <taxon>Pseudonocardiales</taxon>
        <taxon>Pseudonocardiaceae</taxon>
        <taxon>Saccharothrix</taxon>
    </lineage>
</organism>
<dbReference type="Proteomes" id="UP000639606">
    <property type="component" value="Unassembled WGS sequence"/>
</dbReference>
<dbReference type="PROSITE" id="PS01081">
    <property type="entry name" value="HTH_TETR_1"/>
    <property type="match status" value="1"/>
</dbReference>
<keyword evidence="1" id="KW-0805">Transcription regulation</keyword>
<dbReference type="SUPFAM" id="SSF46689">
    <property type="entry name" value="Homeodomain-like"/>
    <property type="match status" value="1"/>
</dbReference>
<name>A0A918EGI8_9PSEU</name>
<evidence type="ECO:0000256" key="2">
    <source>
        <dbReference type="ARBA" id="ARBA00023125"/>
    </source>
</evidence>
<keyword evidence="2 4" id="KW-0238">DNA-binding</keyword>
<protein>
    <submittedName>
        <fullName evidence="6">TetR family transcriptional regulator</fullName>
    </submittedName>
</protein>
<gene>
    <name evidence="6" type="ORF">GCM10010185_53790</name>
</gene>
<reference evidence="6" key="2">
    <citation type="submission" date="2020-09" db="EMBL/GenBank/DDBJ databases">
        <authorList>
            <person name="Sun Q."/>
            <person name="Ohkuma M."/>
        </authorList>
    </citation>
    <scope>NUCLEOTIDE SEQUENCE</scope>
    <source>
        <strain evidence="6">JCM 3313</strain>
    </source>
</reference>
<evidence type="ECO:0000259" key="5">
    <source>
        <dbReference type="PROSITE" id="PS50977"/>
    </source>
</evidence>